<gene>
    <name evidence="1" type="ORF">METZ01_LOCUS83434</name>
</gene>
<organism evidence="1">
    <name type="scientific">marine metagenome</name>
    <dbReference type="NCBI Taxonomy" id="408172"/>
    <lineage>
        <taxon>unclassified sequences</taxon>
        <taxon>metagenomes</taxon>
        <taxon>ecological metagenomes</taxon>
    </lineage>
</organism>
<protein>
    <submittedName>
        <fullName evidence="1">Uncharacterized protein</fullName>
    </submittedName>
</protein>
<reference evidence="1" key="1">
    <citation type="submission" date="2018-05" db="EMBL/GenBank/DDBJ databases">
        <authorList>
            <person name="Lanie J.A."/>
            <person name="Ng W.-L."/>
            <person name="Kazmierczak K.M."/>
            <person name="Andrzejewski T.M."/>
            <person name="Davidsen T.M."/>
            <person name="Wayne K.J."/>
            <person name="Tettelin H."/>
            <person name="Glass J.I."/>
            <person name="Rusch D."/>
            <person name="Podicherti R."/>
            <person name="Tsui H.-C.T."/>
            <person name="Winkler M.E."/>
        </authorList>
    </citation>
    <scope>NUCLEOTIDE SEQUENCE</scope>
</reference>
<proteinExistence type="predicted"/>
<sequence length="62" mass="7076">MYPRALLLIRIRQIMMAPRRRLRSQWAWLGLLSAQPVRGYVADKEAAQPFGEALARRARAGA</sequence>
<dbReference type="EMBL" id="UINC01006950">
    <property type="protein sequence ID" value="SVA30580.1"/>
    <property type="molecule type" value="Genomic_DNA"/>
</dbReference>
<dbReference type="AlphaFoldDB" id="A0A381UR78"/>
<name>A0A381UR78_9ZZZZ</name>
<evidence type="ECO:0000313" key="1">
    <source>
        <dbReference type="EMBL" id="SVA30580.1"/>
    </source>
</evidence>
<accession>A0A381UR78</accession>